<dbReference type="EMBL" id="JAPQKO010000001">
    <property type="protein sequence ID" value="KAJ5182669.1"/>
    <property type="molecule type" value="Genomic_DNA"/>
</dbReference>
<organism evidence="2 3">
    <name type="scientific">Penicillium capsulatum</name>
    <dbReference type="NCBI Taxonomy" id="69766"/>
    <lineage>
        <taxon>Eukaryota</taxon>
        <taxon>Fungi</taxon>
        <taxon>Dikarya</taxon>
        <taxon>Ascomycota</taxon>
        <taxon>Pezizomycotina</taxon>
        <taxon>Eurotiomycetes</taxon>
        <taxon>Eurotiomycetidae</taxon>
        <taxon>Eurotiales</taxon>
        <taxon>Aspergillaceae</taxon>
        <taxon>Penicillium</taxon>
    </lineage>
</organism>
<comment type="caution">
    <text evidence="2">The sequence shown here is derived from an EMBL/GenBank/DDBJ whole genome shotgun (WGS) entry which is preliminary data.</text>
</comment>
<evidence type="ECO:0000256" key="1">
    <source>
        <dbReference type="SAM" id="MobiDB-lite"/>
    </source>
</evidence>
<reference evidence="2" key="1">
    <citation type="submission" date="2022-11" db="EMBL/GenBank/DDBJ databases">
        <authorList>
            <person name="Petersen C."/>
        </authorList>
    </citation>
    <scope>NUCLEOTIDE SEQUENCE</scope>
    <source>
        <strain evidence="2">IBT 21917</strain>
    </source>
</reference>
<evidence type="ECO:0000313" key="2">
    <source>
        <dbReference type="EMBL" id="KAJ5182669.1"/>
    </source>
</evidence>
<accession>A0A9W9IPB1</accession>
<gene>
    <name evidence="2" type="ORF">N7492_000285</name>
</gene>
<dbReference type="Proteomes" id="UP001146351">
    <property type="component" value="Unassembled WGS sequence"/>
</dbReference>
<evidence type="ECO:0000313" key="3">
    <source>
        <dbReference type="Proteomes" id="UP001146351"/>
    </source>
</evidence>
<feature type="region of interest" description="Disordered" evidence="1">
    <location>
        <begin position="1"/>
        <end position="24"/>
    </location>
</feature>
<dbReference type="OrthoDB" id="2156052at2759"/>
<reference evidence="2" key="2">
    <citation type="journal article" date="2023" name="IMA Fungus">
        <title>Comparative genomic study of the Penicillium genus elucidates a diverse pangenome and 15 lateral gene transfer events.</title>
        <authorList>
            <person name="Petersen C."/>
            <person name="Sorensen T."/>
            <person name="Nielsen M.R."/>
            <person name="Sondergaard T.E."/>
            <person name="Sorensen J.L."/>
            <person name="Fitzpatrick D.A."/>
            <person name="Frisvad J.C."/>
            <person name="Nielsen K.L."/>
        </authorList>
    </citation>
    <scope>NUCLEOTIDE SEQUENCE</scope>
    <source>
        <strain evidence="2">IBT 21917</strain>
    </source>
</reference>
<name>A0A9W9IPB1_9EURO</name>
<keyword evidence="3" id="KW-1185">Reference proteome</keyword>
<evidence type="ECO:0008006" key="4">
    <source>
        <dbReference type="Google" id="ProtNLM"/>
    </source>
</evidence>
<dbReference type="AlphaFoldDB" id="A0A9W9IPB1"/>
<protein>
    <recommendedName>
        <fullName evidence="4">Protein kinase domain-containing protein</fullName>
    </recommendedName>
</protein>
<proteinExistence type="predicted"/>
<sequence length="343" mass="38074">MQTANQVLASPLPRLRQARGTTHPSASNEWIHQRFIHPWATFNQEIQSALVSLDLNFQVDHIDSPGGEVYLVGNEIDLSGQFVNNVCDPVAKVLARTSQPEIVIGDIQAFETQTSDVFTDGSGHDYIEGSDFKAERLRGGHGVQASSCASRHRDHVIEASPANGGNPNITPNAIITDKAFFEIERQGKRYIVKCWSPRHDRASNAECGVYERLLDSRPSGYDVFANMILNGNILCSSLFPDGRALVLPHKDGKILAHIWDELSHRERIHIREECEKAIRILRSVSIYVPDSGKHNVLYARETGAVTMLDFESAIECPQSDHMPYVELTSLFGDGFMRGHTSGG</sequence>